<proteinExistence type="predicted"/>
<dbReference type="Gene3D" id="2.60.120.260">
    <property type="entry name" value="Galactose-binding domain-like"/>
    <property type="match status" value="1"/>
</dbReference>
<dbReference type="EMBL" id="CAJNOE010000223">
    <property type="protein sequence ID" value="CAF1064187.1"/>
    <property type="molecule type" value="Genomic_DNA"/>
</dbReference>
<evidence type="ECO:0000313" key="4">
    <source>
        <dbReference type="EMBL" id="CAF3791868.1"/>
    </source>
</evidence>
<dbReference type="OrthoDB" id="10003321at2759"/>
<accession>A0A819FMW7</accession>
<dbReference type="Proteomes" id="UP000663844">
    <property type="component" value="Unassembled WGS sequence"/>
</dbReference>
<protein>
    <submittedName>
        <fullName evidence="5">Uncharacterized protein</fullName>
    </submittedName>
</protein>
<evidence type="ECO:0000313" key="3">
    <source>
        <dbReference type="EMBL" id="CAF1136720.1"/>
    </source>
</evidence>
<feature type="transmembrane region" description="Helical" evidence="1">
    <location>
        <begin position="68"/>
        <end position="93"/>
    </location>
</feature>
<keyword evidence="1" id="KW-0812">Transmembrane</keyword>
<dbReference type="AlphaFoldDB" id="A0A819FMW7"/>
<dbReference type="Proteomes" id="UP000663891">
    <property type="component" value="Unassembled WGS sequence"/>
</dbReference>
<evidence type="ECO:0000313" key="5">
    <source>
        <dbReference type="EMBL" id="CAF3870829.1"/>
    </source>
</evidence>
<dbReference type="EMBL" id="CAJNON010000244">
    <property type="protein sequence ID" value="CAF1136720.1"/>
    <property type="molecule type" value="Genomic_DNA"/>
</dbReference>
<gene>
    <name evidence="2" type="ORF">IZO911_LOCUS21047</name>
    <name evidence="4" type="ORF">OKA104_LOCUS17959</name>
    <name evidence="5" type="ORF">OXD698_LOCUS22342</name>
    <name evidence="3" type="ORF">VCS650_LOCUS22035</name>
</gene>
<sequence>MPTASSAAYGLYVPKPTNQQITYINVRPKVASYAQTPLAAAISTQWASSSSIQLVSSPSPTPTLTRGFWFWFPWCCALLTLLVGGCIAAAVLATRTQDTTTTAVTTTTASMTVATTTIATTTIATTTTVTTTIATTTPVTTTTVTTTIATTTTVTTTLATTVLPTTTVAVPTAVLNNTCTAIMSGSTTVLLYLQDAAIFSYTYYTYTFVATATTTTMMLALRQDPNYWCLDDVSVQYNGVELWQDGGFESSPLTSYYTYCNPNGASASGTISTSCVHSGSYSFYDGSVTYSDYLSQSFATVIGGSYNISFWLANNGGSPNSALVIIG</sequence>
<evidence type="ECO:0000313" key="6">
    <source>
        <dbReference type="Proteomes" id="UP000663844"/>
    </source>
</evidence>
<evidence type="ECO:0000313" key="2">
    <source>
        <dbReference type="EMBL" id="CAF1064187.1"/>
    </source>
</evidence>
<dbReference type="EMBL" id="CAJOAZ010001900">
    <property type="protein sequence ID" value="CAF3870829.1"/>
    <property type="molecule type" value="Genomic_DNA"/>
</dbReference>
<keyword evidence="1" id="KW-0472">Membrane</keyword>
<organism evidence="5 6">
    <name type="scientific">Adineta steineri</name>
    <dbReference type="NCBI Taxonomy" id="433720"/>
    <lineage>
        <taxon>Eukaryota</taxon>
        <taxon>Metazoa</taxon>
        <taxon>Spiralia</taxon>
        <taxon>Gnathifera</taxon>
        <taxon>Rotifera</taxon>
        <taxon>Eurotatoria</taxon>
        <taxon>Bdelloidea</taxon>
        <taxon>Adinetida</taxon>
        <taxon>Adinetidae</taxon>
        <taxon>Adineta</taxon>
    </lineage>
</organism>
<evidence type="ECO:0000256" key="1">
    <source>
        <dbReference type="SAM" id="Phobius"/>
    </source>
</evidence>
<keyword evidence="1" id="KW-1133">Transmembrane helix</keyword>
<dbReference type="Proteomes" id="UP000663860">
    <property type="component" value="Unassembled WGS sequence"/>
</dbReference>
<reference evidence="5" key="1">
    <citation type="submission" date="2021-02" db="EMBL/GenBank/DDBJ databases">
        <authorList>
            <person name="Nowell W R."/>
        </authorList>
    </citation>
    <scope>NUCLEOTIDE SEQUENCE</scope>
</reference>
<dbReference type="EMBL" id="CAJOAY010001092">
    <property type="protein sequence ID" value="CAF3791868.1"/>
    <property type="molecule type" value="Genomic_DNA"/>
</dbReference>
<dbReference type="Proteomes" id="UP000663881">
    <property type="component" value="Unassembled WGS sequence"/>
</dbReference>
<comment type="caution">
    <text evidence="5">The sequence shown here is derived from an EMBL/GenBank/DDBJ whole genome shotgun (WGS) entry which is preliminary data.</text>
</comment>
<name>A0A819FMW7_9BILA</name>